<evidence type="ECO:0000256" key="2">
    <source>
        <dbReference type="ARBA" id="ARBA00022553"/>
    </source>
</evidence>
<sequence length="2032" mass="230553">MEFPENIPGCILDEIALEGLEGLTISTLWIRLTKRKNFPIALDDQSKRFIWKIICKNDAVEMFKLAVPRPLLIDYNRYDNLDPELEIICEPETLPEDIYPVAAVEDKVNGIRGSCATYNTRKNINPEAKTLSLEESVSKYGEQLVLVACQAARNVALAGVQTGVLETLAINSYIMLERIGRSREHGDVTQGRYGLSRLNIPPKSAFYFRKRLLADGLIVKQPISMRVSNRNVLGTLLHLSRFYSLRLPKLLYLIKRLIQILKDSPPHYMLDYPTIRTKLSTSLQLKKILAASEMRQYAVVESVPYRFYFPDATIKELLFKDWKMRNCDNEKQVKVVRLIDPSIDPEALFQGDEAPPDDGSLYSEGEEESSSSGILSNAVIQRHHHSIVQQAYAFVEASGSEGLTQGALAEQLGLSQLDARSTIRVLSRLMMVHCVVKEVKKNRVFLYVSKNHFGANAIRAQFEQEQQKIKGLMQVGNESVTDYNQTTTSTPSLASSTNVQLEKDVTLREEEVAEDDGLFRPNVPRGILAEGETISDLTHRSLRRVNIILEAIRQHLVIEEIGVLLRLVTAEEAKEGVDARMDRRSLKRLLARLSNEGQLKNMRIVLRCGDRERALNFICQPGVDQNNSVIRSAIDQAKMKLFCLSKHKYSRSTSAKPEKSQLKNEKLEFNDTSVQLDPSLCDSVKQVKEQLLKGQGQGTKSFPFKVVHATNSGRVYGTEPKCIRVKEIHTLLYYLVYGYDGELFSDQAQAREALRNENPILEGVDDEAFENLPDIYKTKLGWQTFIEPLPAHSGWPSGWSFLCDILLRLPLSIFLKVVNITYQIEGLETYLKHPIKQYVLLKHLPMDIRQGLIYARKYIFSVHEIITNMVYLGLAQFGPHSLKEKDQVFIYLNRKTTIMDTTTSNPGYHHITRDMEYEKKTFIFESMEDVEKYWYEVWTICSNTLLGSVSTVAGQSITLEMLRKKPAMIEAMRMREPHEAPLLDTGEVPGDHLGAAGFDSAFFAHLKRNWTYNKATTMINRLELQVKKTGTGGKADKSPQTKNSNLAAAPGRLASLRDNAIRFTQCTTQDGTNLTIPVTLVDNANPTRGQKRKRHDSKKSSPTVGWSKVGPKKTRVSTKPASKTRVVKPRKQKGPRRPYYDEKDRQALLLMRRLRVTWSAMEDSFLLMCKVAGTYIHGSLRHSVPFIVVRDCLHETYPESRNKTSRACQRRVAYMMRNPTTEYQVVNAYQELEQDPEIEAVSGGGPITKEDRKHGVEKTEELIVTRFRKLLEYLKPRYSQGGNSSAIPGLKLPDTIEEFHQQYELTYSLANLRHRRPILEVNNVVDVNCNVVYNVIHSSMCTTEDKTAWGFHLFNIYQQYPDNLVRSTLAKMKNDMMIAQRKRSLVRNKKFSEMPLSAVPYKLSITYIHLFLSRYQYPVFHRSYQRLRSIIAEKEKVPQDNQEDWSGVEVSRIHEGGNAAMVVSLFAIGMARFRFTIPEQIIIFDPKLKDHPEEFDNLIKRYNNWVKDVDAAAQNASKEDRAQIQRRRLGMTSAAASNAVAAIPKLMSTTMIMDNEECNQAPAGTRGSSESVSTLSMDRTQNQLIMRTASRIGLHMLREDMTQDSQLPGQSAPHIQQEHFVINSCKVFVDVILPESEHEGWLFISPKKKQEIIDSIPTTVPFADTVSEQSFLDLYDQHKLSQSVKQDAIRVLQLITSKKEMGIVVSELPYIVGSLSDSSCTLDQHISFMVDSRVIQKVGVVAQRFVAIQHIDPWVIKSFRLLRSGKEKLEPFNSAHMVAKQNDDKSEPKAQTEEVKISVSEEISKEETSSMPAETKGNAGESQQQSQMEEEMETCQPGESRDEGTTSVIPAGTVSESANEVVPGRRKRTLPSFHHPSKKSRTVDSLGSNDRVDLLVMVKPWVKIDGGLNRRVLDRLLGGLLSHVLLKPGSNMGQLAERFHPALQPFQTRELLELLEKIGCVEFYGIRKTGKAGLFAARTTLEIVPLDRFARDQDIYVDPKSEAILRLGEFIGEKKYEKDYIPKCSCHNNVET</sequence>
<feature type="region of interest" description="Disordered" evidence="6">
    <location>
        <begin position="346"/>
        <end position="368"/>
    </location>
</feature>
<dbReference type="GO" id="GO:0000127">
    <property type="term" value="C:transcription factor TFIIIC complex"/>
    <property type="evidence" value="ECO:0007669"/>
    <property type="project" value="InterPro"/>
</dbReference>
<keyword evidence="10" id="KW-1185">Reference proteome</keyword>
<dbReference type="GO" id="GO:0005634">
    <property type="term" value="C:nucleus"/>
    <property type="evidence" value="ECO:0007669"/>
    <property type="project" value="UniProtKB-SubCell"/>
</dbReference>
<feature type="compositionally biased region" description="Basic residues" evidence="6">
    <location>
        <begin position="1125"/>
        <end position="1136"/>
    </location>
</feature>
<evidence type="ECO:0000259" key="8">
    <source>
        <dbReference type="Pfam" id="PF24101"/>
    </source>
</evidence>
<gene>
    <name evidence="9" type="ORF">APZ42_033349</name>
</gene>
<dbReference type="Pfam" id="PF04182">
    <property type="entry name" value="B-block_TFIIIC"/>
    <property type="match status" value="1"/>
</dbReference>
<feature type="domain" description="B-block binding subunit of TFIIIC" evidence="7">
    <location>
        <begin position="172"/>
        <end position="244"/>
    </location>
</feature>
<feature type="domain" description="GTF3C1 extended winged-helix" evidence="8">
    <location>
        <begin position="537"/>
        <end position="639"/>
    </location>
</feature>
<proteinExistence type="predicted"/>
<dbReference type="InterPro" id="IPR056467">
    <property type="entry name" value="eWH_GTF3C1"/>
</dbReference>
<name>A0A164L689_9CRUS</name>
<dbReference type="Pfam" id="PF24101">
    <property type="entry name" value="WHD_GTF3C1"/>
    <property type="match status" value="1"/>
</dbReference>
<keyword evidence="4" id="KW-0804">Transcription</keyword>
<evidence type="ECO:0000256" key="5">
    <source>
        <dbReference type="ARBA" id="ARBA00023242"/>
    </source>
</evidence>
<comment type="subcellular location">
    <subcellularLocation>
        <location evidence="1">Nucleus</location>
    </subcellularLocation>
</comment>
<organism evidence="9 10">
    <name type="scientific">Daphnia magna</name>
    <dbReference type="NCBI Taxonomy" id="35525"/>
    <lineage>
        <taxon>Eukaryota</taxon>
        <taxon>Metazoa</taxon>
        <taxon>Ecdysozoa</taxon>
        <taxon>Arthropoda</taxon>
        <taxon>Crustacea</taxon>
        <taxon>Branchiopoda</taxon>
        <taxon>Diplostraca</taxon>
        <taxon>Cladocera</taxon>
        <taxon>Anomopoda</taxon>
        <taxon>Daphniidae</taxon>
        <taxon>Daphnia</taxon>
    </lineage>
</organism>
<dbReference type="OrthoDB" id="68020at2759"/>
<dbReference type="InterPro" id="IPR007309">
    <property type="entry name" value="TFIIIC_Bblock-bd"/>
</dbReference>
<dbReference type="CDD" id="cd16169">
    <property type="entry name" value="Tau138_eWH"/>
    <property type="match status" value="1"/>
</dbReference>
<accession>A0A164L689</accession>
<feature type="compositionally biased region" description="Basic residues" evidence="6">
    <location>
        <begin position="1864"/>
        <end position="1880"/>
    </location>
</feature>
<dbReference type="EMBL" id="LRGB01003187">
    <property type="protein sequence ID" value="KZS03831.1"/>
    <property type="molecule type" value="Genomic_DNA"/>
</dbReference>
<evidence type="ECO:0000259" key="7">
    <source>
        <dbReference type="Pfam" id="PF04182"/>
    </source>
</evidence>
<protein>
    <submittedName>
        <fullName evidence="9">General transcription factor 3C Polypeptide 1</fullName>
    </submittedName>
</protein>
<evidence type="ECO:0000313" key="10">
    <source>
        <dbReference type="Proteomes" id="UP000076858"/>
    </source>
</evidence>
<dbReference type="PANTHER" id="PTHR15180">
    <property type="entry name" value="GENERAL TRANSCRIPTION FACTOR 3C POLYPEPTIDE 1"/>
    <property type="match status" value="1"/>
</dbReference>
<dbReference type="GO" id="GO:0042791">
    <property type="term" value="P:5S class rRNA transcription by RNA polymerase III"/>
    <property type="evidence" value="ECO:0007669"/>
    <property type="project" value="TreeGrafter"/>
</dbReference>
<dbReference type="STRING" id="35525.A0A164L689"/>
<evidence type="ECO:0000256" key="1">
    <source>
        <dbReference type="ARBA" id="ARBA00004123"/>
    </source>
</evidence>
<dbReference type="PANTHER" id="PTHR15180:SF1">
    <property type="entry name" value="GENERAL TRANSCRIPTION FACTOR 3C POLYPEPTIDE 1"/>
    <property type="match status" value="1"/>
</dbReference>
<keyword evidence="3" id="KW-0238">DNA-binding</keyword>
<comment type="caution">
    <text evidence="9">The sequence shown here is derived from an EMBL/GenBank/DDBJ whole genome shotgun (WGS) entry which is preliminary data.</text>
</comment>
<dbReference type="InterPro" id="IPR035625">
    <property type="entry name" value="Tfc3-like_eWH"/>
</dbReference>
<feature type="region of interest" description="Disordered" evidence="6">
    <location>
        <begin position="1081"/>
        <end position="1139"/>
    </location>
</feature>
<feature type="region of interest" description="Disordered" evidence="6">
    <location>
        <begin position="1778"/>
        <end position="1885"/>
    </location>
</feature>
<evidence type="ECO:0000256" key="6">
    <source>
        <dbReference type="SAM" id="MobiDB-lite"/>
    </source>
</evidence>
<reference evidence="9 10" key="1">
    <citation type="submission" date="2016-03" db="EMBL/GenBank/DDBJ databases">
        <title>EvidentialGene: Evidence-directed Construction of Genes on Genomes.</title>
        <authorList>
            <person name="Gilbert D.G."/>
            <person name="Choi J.-H."/>
            <person name="Mockaitis K."/>
            <person name="Colbourne J."/>
            <person name="Pfrender M."/>
        </authorList>
    </citation>
    <scope>NUCLEOTIDE SEQUENCE [LARGE SCALE GENOMIC DNA]</scope>
    <source>
        <strain evidence="9 10">Xinb3</strain>
        <tissue evidence="9">Complete organism</tissue>
    </source>
</reference>
<evidence type="ECO:0000313" key="9">
    <source>
        <dbReference type="EMBL" id="KZS03831.1"/>
    </source>
</evidence>
<evidence type="ECO:0000256" key="4">
    <source>
        <dbReference type="ARBA" id="ARBA00023163"/>
    </source>
</evidence>
<feature type="compositionally biased region" description="Basic and acidic residues" evidence="6">
    <location>
        <begin position="1781"/>
        <end position="1796"/>
    </location>
</feature>
<keyword evidence="5" id="KW-0539">Nucleus</keyword>
<dbReference type="Proteomes" id="UP000076858">
    <property type="component" value="Unassembled WGS sequence"/>
</dbReference>
<dbReference type="InterPro" id="IPR044210">
    <property type="entry name" value="Tfc3-like"/>
</dbReference>
<keyword evidence="2" id="KW-0597">Phosphoprotein</keyword>
<evidence type="ECO:0000256" key="3">
    <source>
        <dbReference type="ARBA" id="ARBA00023125"/>
    </source>
</evidence>
<dbReference type="GO" id="GO:0003677">
    <property type="term" value="F:DNA binding"/>
    <property type="evidence" value="ECO:0007669"/>
    <property type="project" value="UniProtKB-KW"/>
</dbReference>
<dbReference type="GO" id="GO:0006384">
    <property type="term" value="P:transcription initiation at RNA polymerase III promoter"/>
    <property type="evidence" value="ECO:0007669"/>
    <property type="project" value="InterPro"/>
</dbReference>